<proteinExistence type="predicted"/>
<protein>
    <submittedName>
        <fullName evidence="2">Uncharacterized protein</fullName>
    </submittedName>
</protein>
<dbReference type="EMBL" id="CP059075">
    <property type="protein sequence ID" value="QRE04547.1"/>
    <property type="molecule type" value="Genomic_DNA"/>
</dbReference>
<reference evidence="2 3" key="1">
    <citation type="submission" date="2020-07" db="EMBL/GenBank/DDBJ databases">
        <title>Genomic characterization of Flavobacterium psychrophilum strains.</title>
        <authorList>
            <person name="Castillo D."/>
            <person name="Jorgensen J."/>
            <person name="Middelboe M."/>
        </authorList>
    </citation>
    <scope>NUCLEOTIDE SEQUENCE [LARGE SCALE GENOMIC DNA]</scope>
    <source>
        <strain evidence="2 3">FPS-R7</strain>
    </source>
</reference>
<sequence length="51" mass="5791">MKKFGFLAILGLVLLSSISTSARPQNYIDSRSYLMVWYSGGYVDMVYVTFT</sequence>
<dbReference type="AlphaFoldDB" id="A0A7U2RBI4"/>
<gene>
    <name evidence="2" type="ORF">H0H26_02800</name>
</gene>
<dbReference type="Proteomes" id="UP000596329">
    <property type="component" value="Chromosome"/>
</dbReference>
<organism evidence="2 3">
    <name type="scientific">Flavobacterium psychrophilum</name>
    <dbReference type="NCBI Taxonomy" id="96345"/>
    <lineage>
        <taxon>Bacteria</taxon>
        <taxon>Pseudomonadati</taxon>
        <taxon>Bacteroidota</taxon>
        <taxon>Flavobacteriia</taxon>
        <taxon>Flavobacteriales</taxon>
        <taxon>Flavobacteriaceae</taxon>
        <taxon>Flavobacterium</taxon>
    </lineage>
</organism>
<keyword evidence="1" id="KW-0732">Signal</keyword>
<feature type="signal peptide" evidence="1">
    <location>
        <begin position="1"/>
        <end position="22"/>
    </location>
</feature>
<evidence type="ECO:0000313" key="2">
    <source>
        <dbReference type="EMBL" id="QRE04547.1"/>
    </source>
</evidence>
<dbReference type="RefSeq" id="WP_117616747.1">
    <property type="nucleotide sequence ID" value="NZ_CP059075.1"/>
</dbReference>
<feature type="chain" id="PRO_5031003727" evidence="1">
    <location>
        <begin position="23"/>
        <end position="51"/>
    </location>
</feature>
<accession>A0A7U2RBI4</accession>
<evidence type="ECO:0000313" key="3">
    <source>
        <dbReference type="Proteomes" id="UP000596329"/>
    </source>
</evidence>
<evidence type="ECO:0000256" key="1">
    <source>
        <dbReference type="SAM" id="SignalP"/>
    </source>
</evidence>
<name>A0A7U2RBI4_FLAPS</name>